<accession>A0A1Z1WAC0</accession>
<reference evidence="2 3" key="1">
    <citation type="submission" date="2017-05" db="EMBL/GenBank/DDBJ databases">
        <title>Streptomyces alboflavus Genome sequencing and assembly.</title>
        <authorList>
            <person name="Wang Y."/>
            <person name="Du B."/>
            <person name="Ding Y."/>
            <person name="Liu H."/>
            <person name="Hou Q."/>
            <person name="Liu K."/>
            <person name="Wang C."/>
            <person name="Yao L."/>
        </authorList>
    </citation>
    <scope>NUCLEOTIDE SEQUENCE [LARGE SCALE GENOMIC DNA]</scope>
    <source>
        <strain evidence="2 3">MDJK44</strain>
    </source>
</reference>
<name>A0A1Z1WAC0_9ACTN</name>
<evidence type="ECO:0000256" key="1">
    <source>
        <dbReference type="SAM" id="SignalP"/>
    </source>
</evidence>
<sequence length="93" mass="9364">MYAAATAVALTLPFAAPATAAEPGGSLTINGTTYNAPRPGCYPSNSPNALVVNNTASDAYVYADPHCRDVKELQVVAPGATGYVSGGQGVHIV</sequence>
<proteinExistence type="predicted"/>
<dbReference type="KEGG" id="salf:SMD44_02748"/>
<feature type="chain" id="PRO_5012034656" evidence="1">
    <location>
        <begin position="21"/>
        <end position="93"/>
    </location>
</feature>
<organism evidence="2 3">
    <name type="scientific">Streptomyces alboflavus</name>
    <dbReference type="NCBI Taxonomy" id="67267"/>
    <lineage>
        <taxon>Bacteria</taxon>
        <taxon>Bacillati</taxon>
        <taxon>Actinomycetota</taxon>
        <taxon>Actinomycetes</taxon>
        <taxon>Kitasatosporales</taxon>
        <taxon>Streptomycetaceae</taxon>
        <taxon>Streptomyces</taxon>
    </lineage>
</organism>
<evidence type="ECO:0000313" key="3">
    <source>
        <dbReference type="Proteomes" id="UP000195880"/>
    </source>
</evidence>
<feature type="signal peptide" evidence="1">
    <location>
        <begin position="1"/>
        <end position="20"/>
    </location>
</feature>
<dbReference type="EMBL" id="CP021748">
    <property type="protein sequence ID" value="ARX83330.1"/>
    <property type="molecule type" value="Genomic_DNA"/>
</dbReference>
<dbReference type="AlphaFoldDB" id="A0A1Z1WAC0"/>
<evidence type="ECO:0000313" key="2">
    <source>
        <dbReference type="EMBL" id="ARX83330.1"/>
    </source>
</evidence>
<keyword evidence="1" id="KW-0732">Signal</keyword>
<protein>
    <submittedName>
        <fullName evidence="2">Uncharacterized protein</fullName>
    </submittedName>
</protein>
<gene>
    <name evidence="2" type="ORF">SMD44_02748</name>
</gene>
<dbReference type="Proteomes" id="UP000195880">
    <property type="component" value="Chromosome"/>
</dbReference>
<keyword evidence="3" id="KW-1185">Reference proteome</keyword>